<gene>
    <name evidence="1" type="ORF">EV132_1085</name>
</gene>
<sequence>MAINDVCPMPDSFPDLYNTQSNEAWRDFFEEHSHIVLVANSDVLDPRSIRSHVPDDTLFIFFNKAYKVLHENFAGRSMLVARSGSMGANIVHRHEVDDVLRYFSKCEFAGILNIRTAADERFSPASKFNGAKVLHADLEPLMSRKYPPNKIPTSGFALIIWMRELQIKSQIVLAGFSGRRSPRWKVFDVHDWTFERAFLRLLADREVITNFGQLTSARFEILSQQFQDASAAEIQSAINETLAARLDDALAHIDSLMSITKWQRALNSAFRRIRPKTRKQRSLDRNK</sequence>
<dbReference type="EMBL" id="SMBH01000008">
    <property type="protein sequence ID" value="TCU14639.1"/>
    <property type="molecule type" value="Genomic_DNA"/>
</dbReference>
<evidence type="ECO:0000313" key="1">
    <source>
        <dbReference type="EMBL" id="TCU14639.1"/>
    </source>
</evidence>
<name>A0A4R3Q1W4_RHISU</name>
<dbReference type="Proteomes" id="UP000294576">
    <property type="component" value="Unassembled WGS sequence"/>
</dbReference>
<organism evidence="1 2">
    <name type="scientific">Rhizobium sullae</name>
    <name type="common">Rhizobium hedysari</name>
    <dbReference type="NCBI Taxonomy" id="50338"/>
    <lineage>
        <taxon>Bacteria</taxon>
        <taxon>Pseudomonadati</taxon>
        <taxon>Pseudomonadota</taxon>
        <taxon>Alphaproteobacteria</taxon>
        <taxon>Hyphomicrobiales</taxon>
        <taxon>Rhizobiaceae</taxon>
        <taxon>Rhizobium/Agrobacterium group</taxon>
        <taxon>Rhizobium</taxon>
    </lineage>
</organism>
<reference evidence="1 2" key="1">
    <citation type="submission" date="2019-03" db="EMBL/GenBank/DDBJ databases">
        <title>Genomic Encyclopedia of Type Strains, Phase IV (KMG-V): Genome sequencing to study the core and pangenomes of soil and plant-associated prokaryotes.</title>
        <authorList>
            <person name="Whitman W."/>
        </authorList>
    </citation>
    <scope>NUCLEOTIDE SEQUENCE [LARGE SCALE GENOMIC DNA]</scope>
    <source>
        <strain evidence="1 2">Hc14</strain>
    </source>
</reference>
<comment type="caution">
    <text evidence="1">The sequence shown here is derived from an EMBL/GenBank/DDBJ whole genome shotgun (WGS) entry which is preliminary data.</text>
</comment>
<evidence type="ECO:0000313" key="2">
    <source>
        <dbReference type="Proteomes" id="UP000294576"/>
    </source>
</evidence>
<evidence type="ECO:0008006" key="3">
    <source>
        <dbReference type="Google" id="ProtNLM"/>
    </source>
</evidence>
<proteinExistence type="predicted"/>
<dbReference type="RefSeq" id="WP_132563609.1">
    <property type="nucleotide sequence ID" value="NZ_SMBH01000008.1"/>
</dbReference>
<accession>A0A4R3Q1W4</accession>
<protein>
    <recommendedName>
        <fullName evidence="3">3-deoxy-manno-octulosonate cytidylyltransferase</fullName>
    </recommendedName>
</protein>
<dbReference type="AlphaFoldDB" id="A0A4R3Q1W4"/>